<evidence type="ECO:0000256" key="5">
    <source>
        <dbReference type="SAM" id="MobiDB-lite"/>
    </source>
</evidence>
<dbReference type="PANTHER" id="PTHR12789">
    <property type="entry name" value="DENSITY-REGULATED PROTEIN HOMOLOG"/>
    <property type="match status" value="1"/>
</dbReference>
<dbReference type="Pfam" id="PF21023">
    <property type="entry name" value="DENR_N"/>
    <property type="match status" value="1"/>
</dbReference>
<evidence type="ECO:0000256" key="3">
    <source>
        <dbReference type="ARBA" id="ARBA00020058"/>
    </source>
</evidence>
<organism evidence="7 8">
    <name type="scientific">Cetraspora pellucida</name>
    <dbReference type="NCBI Taxonomy" id="1433469"/>
    <lineage>
        <taxon>Eukaryota</taxon>
        <taxon>Fungi</taxon>
        <taxon>Fungi incertae sedis</taxon>
        <taxon>Mucoromycota</taxon>
        <taxon>Glomeromycotina</taxon>
        <taxon>Glomeromycetes</taxon>
        <taxon>Diversisporales</taxon>
        <taxon>Gigasporaceae</taxon>
        <taxon>Cetraspora</taxon>
    </lineage>
</organism>
<dbReference type="InterPro" id="IPR001950">
    <property type="entry name" value="SUI1"/>
</dbReference>
<dbReference type="GO" id="GO:0003729">
    <property type="term" value="F:mRNA binding"/>
    <property type="evidence" value="ECO:0007669"/>
    <property type="project" value="TreeGrafter"/>
</dbReference>
<dbReference type="EMBL" id="CAJVQA010010593">
    <property type="protein sequence ID" value="CAG8698448.1"/>
    <property type="molecule type" value="Genomic_DNA"/>
</dbReference>
<evidence type="ECO:0000256" key="2">
    <source>
        <dbReference type="ARBA" id="ARBA00011742"/>
    </source>
</evidence>
<dbReference type="GO" id="GO:0001731">
    <property type="term" value="P:formation of translation preinitiation complex"/>
    <property type="evidence" value="ECO:0007669"/>
    <property type="project" value="TreeGrafter"/>
</dbReference>
<dbReference type="Pfam" id="PF01253">
    <property type="entry name" value="SUI1"/>
    <property type="match status" value="1"/>
</dbReference>
<accession>A0A9N9N265</accession>
<feature type="domain" description="SUI1" evidence="6">
    <location>
        <begin position="123"/>
        <end position="194"/>
    </location>
</feature>
<keyword evidence="8" id="KW-1185">Reference proteome</keyword>
<dbReference type="InterPro" id="IPR036877">
    <property type="entry name" value="SUI1_dom_sf"/>
</dbReference>
<dbReference type="InterPro" id="IPR005873">
    <property type="entry name" value="DENR_eukaryotes"/>
</dbReference>
<dbReference type="Gene3D" id="3.30.780.10">
    <property type="entry name" value="SUI1-like domain"/>
    <property type="match status" value="1"/>
</dbReference>
<comment type="subunit">
    <text evidence="2 4">Interacts with the 40S ribosomal subunit.</text>
</comment>
<proteinExistence type="inferred from homology"/>
<dbReference type="InterPro" id="IPR046447">
    <property type="entry name" value="DENR_C"/>
</dbReference>
<dbReference type="GO" id="GO:0005737">
    <property type="term" value="C:cytoplasm"/>
    <property type="evidence" value="ECO:0007669"/>
    <property type="project" value="UniProtKB-SubCell"/>
</dbReference>
<evidence type="ECO:0000256" key="4">
    <source>
        <dbReference type="RuleBase" id="RU361273"/>
    </source>
</evidence>
<dbReference type="InterPro" id="IPR048517">
    <property type="entry name" value="DENR_N"/>
</dbReference>
<reference evidence="7" key="1">
    <citation type="submission" date="2021-06" db="EMBL/GenBank/DDBJ databases">
        <authorList>
            <person name="Kallberg Y."/>
            <person name="Tangrot J."/>
            <person name="Rosling A."/>
        </authorList>
    </citation>
    <scope>NUCLEOTIDE SEQUENCE</scope>
    <source>
        <strain evidence="7">FL966</strain>
    </source>
</reference>
<evidence type="ECO:0000313" key="7">
    <source>
        <dbReference type="EMBL" id="CAG8698448.1"/>
    </source>
</evidence>
<dbReference type="InterPro" id="IPR050318">
    <property type="entry name" value="DENR/SUI1_TIF"/>
</dbReference>
<dbReference type="NCBIfam" id="TIGR01159">
    <property type="entry name" value="DRP1"/>
    <property type="match status" value="1"/>
</dbReference>
<dbReference type="GO" id="GO:0003743">
    <property type="term" value="F:translation initiation factor activity"/>
    <property type="evidence" value="ECO:0007669"/>
    <property type="project" value="InterPro"/>
</dbReference>
<comment type="domain">
    <text evidence="4">The SUI1 domain may be involved in RNA binding.</text>
</comment>
<protein>
    <recommendedName>
        <fullName evidence="3 4">Translation machinery-associated protein 22</fullName>
    </recommendedName>
</protein>
<dbReference type="AlphaFoldDB" id="A0A9N9N265"/>
<comment type="caution">
    <text evidence="7">The sequence shown here is derived from an EMBL/GenBank/DDBJ whole genome shotgun (WGS) entry which is preliminary data.</text>
</comment>
<dbReference type="Proteomes" id="UP000789759">
    <property type="component" value="Unassembled WGS sequence"/>
</dbReference>
<dbReference type="GO" id="GO:0005840">
    <property type="term" value="C:ribosome"/>
    <property type="evidence" value="ECO:0007669"/>
    <property type="project" value="UniProtKB-KW"/>
</dbReference>
<dbReference type="CDD" id="cd11607">
    <property type="entry name" value="DENR_C"/>
    <property type="match status" value="1"/>
</dbReference>
<dbReference type="PANTHER" id="PTHR12789:SF0">
    <property type="entry name" value="DENSITY-REGULATED PROTEIN"/>
    <property type="match status" value="1"/>
</dbReference>
<keyword evidence="4" id="KW-0963">Cytoplasm</keyword>
<evidence type="ECO:0000259" key="6">
    <source>
        <dbReference type="PROSITE" id="PS50296"/>
    </source>
</evidence>
<keyword evidence="4" id="KW-0687">Ribonucleoprotein</keyword>
<comment type="similarity">
    <text evidence="1 4">Belongs to the DENR family.</text>
</comment>
<feature type="compositionally biased region" description="Basic and acidic residues" evidence="5">
    <location>
        <begin position="89"/>
        <end position="107"/>
    </location>
</feature>
<sequence length="224" mass="25426">MATPVSTAKQVIYCGSKDSYLLSFWRPSMNLNVSRLNATVCSLPPEYCEFGPTLDKCKKWLQEKQPEMFDKLYSERAYPEMSEQLAKTSLEDQKPNNDAEDKKKAKEAAKIERELQKKMSSKVIITRIARNKRKCVTNVFGLENFDIDLKKAAKSFATKFACGSSVVKNNQGNDEIVVQGDVSDDLFDFILETWPDVCIKNFAFNVGVPEDNIELTEEKKPKKG</sequence>
<dbReference type="GO" id="GO:1990904">
    <property type="term" value="C:ribonucleoprotein complex"/>
    <property type="evidence" value="ECO:0007669"/>
    <property type="project" value="UniProtKB-KW"/>
</dbReference>
<gene>
    <name evidence="7" type="ORF">CPELLU_LOCUS11684</name>
</gene>
<comment type="subcellular location">
    <subcellularLocation>
        <location evidence="4">Cytoplasm</location>
    </subcellularLocation>
</comment>
<dbReference type="OrthoDB" id="277199at2759"/>
<name>A0A9N9N265_9GLOM</name>
<evidence type="ECO:0000256" key="1">
    <source>
        <dbReference type="ARBA" id="ARBA00007514"/>
    </source>
</evidence>
<feature type="region of interest" description="Disordered" evidence="5">
    <location>
        <begin position="87"/>
        <end position="107"/>
    </location>
</feature>
<dbReference type="GO" id="GO:0002188">
    <property type="term" value="P:translation reinitiation"/>
    <property type="evidence" value="ECO:0007669"/>
    <property type="project" value="TreeGrafter"/>
</dbReference>
<dbReference type="PROSITE" id="PS50296">
    <property type="entry name" value="SUI1"/>
    <property type="match status" value="1"/>
</dbReference>
<evidence type="ECO:0000313" key="8">
    <source>
        <dbReference type="Proteomes" id="UP000789759"/>
    </source>
</evidence>
<dbReference type="SUPFAM" id="SSF55159">
    <property type="entry name" value="eIF1-like"/>
    <property type="match status" value="1"/>
</dbReference>
<keyword evidence="4" id="KW-0689">Ribosomal protein</keyword>